<gene>
    <name evidence="1" type="ORF">Gilli_0419</name>
</gene>
<dbReference type="EMBL" id="JH594606">
    <property type="protein sequence ID" value="EHQ01133.1"/>
    <property type="molecule type" value="Genomic_DNA"/>
</dbReference>
<evidence type="ECO:0000313" key="2">
    <source>
        <dbReference type="Proteomes" id="UP000003844"/>
    </source>
</evidence>
<dbReference type="OrthoDB" id="1443914at2"/>
<accession>H2BYL2</accession>
<dbReference type="InterPro" id="IPR025514">
    <property type="entry name" value="DUF4402"/>
</dbReference>
<dbReference type="Proteomes" id="UP000003844">
    <property type="component" value="Unassembled WGS sequence"/>
</dbReference>
<dbReference type="HOGENOM" id="CLU_1560758_0_0_10"/>
<reference evidence="2" key="1">
    <citation type="journal article" date="2012" name="Stand. Genomic Sci.">
        <title>Genome sequence of the Antarctic rhodopsins-containing flavobacterium Gillisia limnaea type strain (R-8282(T)).</title>
        <authorList>
            <person name="Riedel T."/>
            <person name="Held B."/>
            <person name="Nolan M."/>
            <person name="Lucas S."/>
            <person name="Lapidus A."/>
            <person name="Tice H."/>
            <person name="Del Rio T.G."/>
            <person name="Cheng J.F."/>
            <person name="Han C."/>
            <person name="Tapia R."/>
            <person name="Goodwin L.A."/>
            <person name="Pitluck S."/>
            <person name="Liolios K."/>
            <person name="Mavromatis K."/>
            <person name="Pagani I."/>
            <person name="Ivanova N."/>
            <person name="Mikhailova N."/>
            <person name="Pati A."/>
            <person name="Chen A."/>
            <person name="Palaniappan K."/>
            <person name="Land M."/>
            <person name="Rohde M."/>
            <person name="Tindall B.J."/>
            <person name="Detter J.C."/>
            <person name="Goker M."/>
            <person name="Bristow J."/>
            <person name="Eisen J.A."/>
            <person name="Markowitz V."/>
            <person name="Hugenholtz P."/>
            <person name="Kyrpides N.C."/>
            <person name="Klenk H.P."/>
            <person name="Woyke T."/>
        </authorList>
    </citation>
    <scope>NUCLEOTIDE SEQUENCE [LARGE SCALE GENOMIC DNA]</scope>
    <source>
        <strain evidence="2">DSM 15749 / LMG 21470 / R-8282</strain>
    </source>
</reference>
<dbReference type="AlphaFoldDB" id="H2BYL2"/>
<evidence type="ECO:0000313" key="1">
    <source>
        <dbReference type="EMBL" id="EHQ01133.1"/>
    </source>
</evidence>
<dbReference type="STRING" id="865937.Gilli_0419"/>
<dbReference type="RefSeq" id="WP_006987459.1">
    <property type="nucleotide sequence ID" value="NZ_JH594606.1"/>
</dbReference>
<protein>
    <submittedName>
        <fullName evidence="1">Secreted protein</fullName>
    </submittedName>
</protein>
<proteinExistence type="predicted"/>
<sequence length="171" mass="18442">MHSFGFYKTSFWLLLFIFSVVQISAQENPPIPIEVEVRTSRNLNFGSFTAGTSGGNVSVSWDGLRTSTGDIVELSAGQPVSAALFDVYANPGTIIQIQDFGETVLTNGNGGAIYLTLNSFSTGQRTFVTQTPNAQMPNEIFVGGTLRIPSDNSGNLPGTYFGTFTLNFIHQ</sequence>
<name>H2BYL2_GILLR</name>
<dbReference type="eggNOG" id="ENOG5032XJN">
    <property type="taxonomic scope" value="Bacteria"/>
</dbReference>
<keyword evidence="2" id="KW-1185">Reference proteome</keyword>
<organism evidence="1 2">
    <name type="scientific">Gillisia limnaea (strain DSM 15749 / LMG 21470 / R-8282)</name>
    <dbReference type="NCBI Taxonomy" id="865937"/>
    <lineage>
        <taxon>Bacteria</taxon>
        <taxon>Pseudomonadati</taxon>
        <taxon>Bacteroidota</taxon>
        <taxon>Flavobacteriia</taxon>
        <taxon>Flavobacteriales</taxon>
        <taxon>Flavobacteriaceae</taxon>
        <taxon>Gillisia</taxon>
    </lineage>
</organism>
<dbReference type="Pfam" id="PF14352">
    <property type="entry name" value="DUF4402"/>
    <property type="match status" value="1"/>
</dbReference>